<evidence type="ECO:0000256" key="11">
    <source>
        <dbReference type="SAM" id="MobiDB-lite"/>
    </source>
</evidence>
<accession>A0AAD9KTB4</accession>
<dbReference type="Gene3D" id="3.30.160.60">
    <property type="entry name" value="Classic Zinc Finger"/>
    <property type="match status" value="1"/>
</dbReference>
<feature type="compositionally biased region" description="Basic residues" evidence="11">
    <location>
        <begin position="1"/>
        <end position="12"/>
    </location>
</feature>
<comment type="caution">
    <text evidence="13">The sequence shown here is derived from an EMBL/GenBank/DDBJ whole genome shotgun (WGS) entry which is preliminary data.</text>
</comment>
<keyword evidence="8" id="KW-0539">Nucleus</keyword>
<evidence type="ECO:0000256" key="8">
    <source>
        <dbReference type="ARBA" id="ARBA00023242"/>
    </source>
</evidence>
<feature type="region of interest" description="Disordered" evidence="11">
    <location>
        <begin position="1"/>
        <end position="20"/>
    </location>
</feature>
<dbReference type="InterPro" id="IPR022755">
    <property type="entry name" value="Znf_C2H2_jaz"/>
</dbReference>
<evidence type="ECO:0000256" key="2">
    <source>
        <dbReference type="ARBA" id="ARBA00004496"/>
    </source>
</evidence>
<comment type="similarity">
    <text evidence="9">Belongs to the ZNF593/BUD20 C2H2-type zinc-finger protein family.</text>
</comment>
<evidence type="ECO:0000259" key="12">
    <source>
        <dbReference type="PROSITE" id="PS50157"/>
    </source>
</evidence>
<dbReference type="InterPro" id="IPR003604">
    <property type="entry name" value="Matrin/U1-like-C_Znf_C2H2"/>
</dbReference>
<dbReference type="SMART" id="SM00451">
    <property type="entry name" value="ZnF_U1"/>
    <property type="match status" value="1"/>
</dbReference>
<evidence type="ECO:0000256" key="10">
    <source>
        <dbReference type="PROSITE-ProRule" id="PRU00042"/>
    </source>
</evidence>
<dbReference type="PROSITE" id="PS50157">
    <property type="entry name" value="ZINC_FINGER_C2H2_2"/>
    <property type="match status" value="1"/>
</dbReference>
<dbReference type="SUPFAM" id="SSF57667">
    <property type="entry name" value="beta-beta-alpha zinc fingers"/>
    <property type="match status" value="1"/>
</dbReference>
<dbReference type="GO" id="GO:0003676">
    <property type="term" value="F:nucleic acid binding"/>
    <property type="evidence" value="ECO:0007669"/>
    <property type="project" value="InterPro"/>
</dbReference>
<sequence length="131" mass="15267">MGRPVARKKQHKGDKPLKEKYRMRRKTKDIDQIHEDLKRENAEKLLNQEVDLDKPGSAQFYCLHCAKYFISNHALKEHFKGKPHKRRLKCLQDEPYTQAEADRAAGMGSYIAPKTLKIITQKTKEAMDDSD</sequence>
<keyword evidence="5" id="KW-0479">Metal-binding</keyword>
<keyword evidence="6 10" id="KW-0863">Zinc-finger</keyword>
<dbReference type="PROSITE" id="PS00028">
    <property type="entry name" value="ZINC_FINGER_C2H2_1"/>
    <property type="match status" value="1"/>
</dbReference>
<keyword evidence="3" id="KW-0963">Cytoplasm</keyword>
<dbReference type="InterPro" id="IPR051879">
    <property type="entry name" value="C2H2-ZF_Maturation_Protein"/>
</dbReference>
<dbReference type="GO" id="GO:0043021">
    <property type="term" value="F:ribonucleoprotein complex binding"/>
    <property type="evidence" value="ECO:0007669"/>
    <property type="project" value="UniProtKB-ARBA"/>
</dbReference>
<dbReference type="GO" id="GO:0008270">
    <property type="term" value="F:zinc ion binding"/>
    <property type="evidence" value="ECO:0007669"/>
    <property type="project" value="UniProtKB-KW"/>
</dbReference>
<comment type="subcellular location">
    <subcellularLocation>
        <location evidence="2">Cytoplasm</location>
    </subcellularLocation>
    <subcellularLocation>
        <location evidence="1">Nucleus</location>
    </subcellularLocation>
</comment>
<dbReference type="AlphaFoldDB" id="A0AAD9KTB4"/>
<dbReference type="Pfam" id="PF12171">
    <property type="entry name" value="zf-C2H2_jaz"/>
    <property type="match status" value="1"/>
</dbReference>
<name>A0AAD9KTB4_RIDPI</name>
<dbReference type="PANTHER" id="PTHR46095">
    <property type="entry name" value="ZINC FINGER PROTEIN 593"/>
    <property type="match status" value="1"/>
</dbReference>
<organism evidence="13 14">
    <name type="scientific">Ridgeia piscesae</name>
    <name type="common">Tubeworm</name>
    <dbReference type="NCBI Taxonomy" id="27915"/>
    <lineage>
        <taxon>Eukaryota</taxon>
        <taxon>Metazoa</taxon>
        <taxon>Spiralia</taxon>
        <taxon>Lophotrochozoa</taxon>
        <taxon>Annelida</taxon>
        <taxon>Polychaeta</taxon>
        <taxon>Sedentaria</taxon>
        <taxon>Canalipalpata</taxon>
        <taxon>Sabellida</taxon>
        <taxon>Siboglinidae</taxon>
        <taxon>Ridgeia</taxon>
    </lineage>
</organism>
<evidence type="ECO:0000256" key="1">
    <source>
        <dbReference type="ARBA" id="ARBA00004123"/>
    </source>
</evidence>
<dbReference type="InterPro" id="IPR013087">
    <property type="entry name" value="Znf_C2H2_type"/>
</dbReference>
<reference evidence="13" key="1">
    <citation type="journal article" date="2023" name="Mol. Biol. Evol.">
        <title>Third-Generation Sequencing Reveals the Adaptive Role of the Epigenome in Three Deep-Sea Polychaetes.</title>
        <authorList>
            <person name="Perez M."/>
            <person name="Aroh O."/>
            <person name="Sun Y."/>
            <person name="Lan Y."/>
            <person name="Juniper S.K."/>
            <person name="Young C.R."/>
            <person name="Angers B."/>
            <person name="Qian P.Y."/>
        </authorList>
    </citation>
    <scope>NUCLEOTIDE SEQUENCE</scope>
    <source>
        <strain evidence="13">R07B-5</strain>
    </source>
</reference>
<keyword evidence="14" id="KW-1185">Reference proteome</keyword>
<keyword evidence="7" id="KW-0862">Zinc</keyword>
<evidence type="ECO:0000313" key="13">
    <source>
        <dbReference type="EMBL" id="KAK2177289.1"/>
    </source>
</evidence>
<evidence type="ECO:0000256" key="7">
    <source>
        <dbReference type="ARBA" id="ARBA00022833"/>
    </source>
</evidence>
<dbReference type="FunFam" id="3.30.160.60:FF:000299">
    <property type="entry name" value="Zinc finger protein 593"/>
    <property type="match status" value="1"/>
</dbReference>
<dbReference type="InterPro" id="IPR036236">
    <property type="entry name" value="Znf_C2H2_sf"/>
</dbReference>
<dbReference type="GO" id="GO:0005634">
    <property type="term" value="C:nucleus"/>
    <property type="evidence" value="ECO:0007669"/>
    <property type="project" value="UniProtKB-SubCell"/>
</dbReference>
<evidence type="ECO:0000256" key="3">
    <source>
        <dbReference type="ARBA" id="ARBA00022490"/>
    </source>
</evidence>
<protein>
    <recommendedName>
        <fullName evidence="12">C2H2-type domain-containing protein</fullName>
    </recommendedName>
</protein>
<gene>
    <name evidence="13" type="ORF">NP493_608g02024</name>
</gene>
<evidence type="ECO:0000256" key="5">
    <source>
        <dbReference type="ARBA" id="ARBA00022723"/>
    </source>
</evidence>
<dbReference type="GO" id="GO:0005737">
    <property type="term" value="C:cytoplasm"/>
    <property type="evidence" value="ECO:0007669"/>
    <property type="project" value="UniProtKB-SubCell"/>
</dbReference>
<dbReference type="Proteomes" id="UP001209878">
    <property type="component" value="Unassembled WGS sequence"/>
</dbReference>
<keyword evidence="4" id="KW-0690">Ribosome biogenesis</keyword>
<evidence type="ECO:0000256" key="6">
    <source>
        <dbReference type="ARBA" id="ARBA00022771"/>
    </source>
</evidence>
<evidence type="ECO:0000256" key="9">
    <source>
        <dbReference type="ARBA" id="ARBA00038064"/>
    </source>
</evidence>
<dbReference type="GO" id="GO:0042254">
    <property type="term" value="P:ribosome biogenesis"/>
    <property type="evidence" value="ECO:0007669"/>
    <property type="project" value="UniProtKB-KW"/>
</dbReference>
<dbReference type="EMBL" id="JAODUO010000608">
    <property type="protein sequence ID" value="KAK2177289.1"/>
    <property type="molecule type" value="Genomic_DNA"/>
</dbReference>
<evidence type="ECO:0000256" key="4">
    <source>
        <dbReference type="ARBA" id="ARBA00022517"/>
    </source>
</evidence>
<proteinExistence type="inferred from homology"/>
<evidence type="ECO:0000313" key="14">
    <source>
        <dbReference type="Proteomes" id="UP001209878"/>
    </source>
</evidence>
<dbReference type="PANTHER" id="PTHR46095:SF1">
    <property type="entry name" value="ZINC FINGER PROTEIN 593"/>
    <property type="match status" value="1"/>
</dbReference>
<feature type="domain" description="C2H2-type" evidence="12">
    <location>
        <begin position="60"/>
        <end position="89"/>
    </location>
</feature>